<keyword evidence="4" id="KW-1185">Reference proteome</keyword>
<proteinExistence type="predicted"/>
<keyword evidence="1" id="KW-1133">Transmembrane helix</keyword>
<evidence type="ECO:0000313" key="4">
    <source>
        <dbReference type="Proteomes" id="UP000605086"/>
    </source>
</evidence>
<dbReference type="Pfam" id="PF11804">
    <property type="entry name" value="DUF3325"/>
    <property type="match status" value="1"/>
</dbReference>
<evidence type="ECO:0000256" key="2">
    <source>
        <dbReference type="SAM" id="SignalP"/>
    </source>
</evidence>
<dbReference type="Proteomes" id="UP000605086">
    <property type="component" value="Unassembled WGS sequence"/>
</dbReference>
<gene>
    <name evidence="3" type="ORF">GBZ48_06990</name>
</gene>
<feature type="signal peptide" evidence="2">
    <location>
        <begin position="1"/>
        <end position="20"/>
    </location>
</feature>
<protein>
    <submittedName>
        <fullName evidence="3">DUF3325 family protein</fullName>
    </submittedName>
</protein>
<reference evidence="3 4" key="1">
    <citation type="submission" date="2019-10" db="EMBL/GenBank/DDBJ databases">
        <title>Genome sequence of Azospirillum melinis.</title>
        <authorList>
            <person name="Ambrosini A."/>
            <person name="Sant'Anna F.H."/>
            <person name="Cassan F.D."/>
            <person name="Souza E.M."/>
            <person name="Passaglia L.M.P."/>
        </authorList>
    </citation>
    <scope>NUCLEOTIDE SEQUENCE [LARGE SCALE GENOMIC DNA]</scope>
    <source>
        <strain evidence="3 4">TMCY0552</strain>
    </source>
</reference>
<dbReference type="EMBL" id="WHOS01000006">
    <property type="protein sequence ID" value="NUA99032.1"/>
    <property type="molecule type" value="Genomic_DNA"/>
</dbReference>
<feature type="transmembrane region" description="Helical" evidence="1">
    <location>
        <begin position="64"/>
        <end position="88"/>
    </location>
</feature>
<sequence length="106" mass="11096">MMHLLSFVLCLAAFAALALATERQQHDLFGRPLSPAATRLLRVAGTGVMLLALGVLLDWQGWGLGLVMFSGHTSLAAGVVFCAAIGLASARRRGKPAAISPASRRV</sequence>
<keyword evidence="2" id="KW-0732">Signal</keyword>
<name>A0ABX2KBE7_9PROT</name>
<feature type="chain" id="PRO_5045146589" evidence="2">
    <location>
        <begin position="21"/>
        <end position="106"/>
    </location>
</feature>
<feature type="transmembrane region" description="Helical" evidence="1">
    <location>
        <begin position="36"/>
        <end position="57"/>
    </location>
</feature>
<comment type="caution">
    <text evidence="3">The sequence shown here is derived from an EMBL/GenBank/DDBJ whole genome shotgun (WGS) entry which is preliminary data.</text>
</comment>
<dbReference type="InterPro" id="IPR021762">
    <property type="entry name" value="DUF3325"/>
</dbReference>
<accession>A0ABX2KBE7</accession>
<evidence type="ECO:0000313" key="3">
    <source>
        <dbReference type="EMBL" id="NUA99032.1"/>
    </source>
</evidence>
<dbReference type="RefSeq" id="WP_174470354.1">
    <property type="nucleotide sequence ID" value="NZ_WHOS01000006.1"/>
</dbReference>
<keyword evidence="1" id="KW-0812">Transmembrane</keyword>
<organism evidence="3 4">
    <name type="scientific">Azospirillum melinis</name>
    <dbReference type="NCBI Taxonomy" id="328839"/>
    <lineage>
        <taxon>Bacteria</taxon>
        <taxon>Pseudomonadati</taxon>
        <taxon>Pseudomonadota</taxon>
        <taxon>Alphaproteobacteria</taxon>
        <taxon>Rhodospirillales</taxon>
        <taxon>Azospirillaceae</taxon>
        <taxon>Azospirillum</taxon>
    </lineage>
</organism>
<keyword evidence="1" id="KW-0472">Membrane</keyword>
<evidence type="ECO:0000256" key="1">
    <source>
        <dbReference type="SAM" id="Phobius"/>
    </source>
</evidence>